<dbReference type="EMBL" id="FZOQ01000008">
    <property type="protein sequence ID" value="SNS52314.1"/>
    <property type="molecule type" value="Genomic_DNA"/>
</dbReference>
<feature type="region of interest" description="Disordered" evidence="1">
    <location>
        <begin position="86"/>
        <end position="108"/>
    </location>
</feature>
<dbReference type="Proteomes" id="UP000198432">
    <property type="component" value="Unassembled WGS sequence"/>
</dbReference>
<accession>A0A239F8A4</accession>
<feature type="compositionally biased region" description="Acidic residues" evidence="1">
    <location>
        <begin position="98"/>
        <end position="108"/>
    </location>
</feature>
<protein>
    <submittedName>
        <fullName evidence="2">Uncharacterized protein</fullName>
    </submittedName>
</protein>
<organism evidence="2 3">
    <name type="scientific">Pontibacter ummariensis</name>
    <dbReference type="NCBI Taxonomy" id="1610492"/>
    <lineage>
        <taxon>Bacteria</taxon>
        <taxon>Pseudomonadati</taxon>
        <taxon>Bacteroidota</taxon>
        <taxon>Cytophagia</taxon>
        <taxon>Cytophagales</taxon>
        <taxon>Hymenobacteraceae</taxon>
        <taxon>Pontibacter</taxon>
    </lineage>
</organism>
<name>A0A239F8A4_9BACT</name>
<evidence type="ECO:0000313" key="2">
    <source>
        <dbReference type="EMBL" id="SNS52314.1"/>
    </source>
</evidence>
<proteinExistence type="predicted"/>
<reference evidence="3" key="1">
    <citation type="submission" date="2017-06" db="EMBL/GenBank/DDBJ databases">
        <authorList>
            <person name="Varghese N."/>
            <person name="Submissions S."/>
        </authorList>
    </citation>
    <scope>NUCLEOTIDE SEQUENCE [LARGE SCALE GENOMIC DNA]</scope>
    <source>
        <strain evidence="3">NKM1</strain>
    </source>
</reference>
<dbReference type="AlphaFoldDB" id="A0A239F8A4"/>
<dbReference type="OrthoDB" id="852768at2"/>
<evidence type="ECO:0000256" key="1">
    <source>
        <dbReference type="SAM" id="MobiDB-lite"/>
    </source>
</evidence>
<sequence length="108" mass="13130">MENPHLENWDEEKYTHLNTYFRIRIEQLLRQDPELQQLLEQNKAQLQDVVNSMNEDDQERWQEFVELDQQKLQIDMWNHLHGIGTPYNPRTGFRGPDADEDEEAPRPW</sequence>
<dbReference type="RefSeq" id="WP_089319113.1">
    <property type="nucleotide sequence ID" value="NZ_FZOQ01000008.1"/>
</dbReference>
<evidence type="ECO:0000313" key="3">
    <source>
        <dbReference type="Proteomes" id="UP000198432"/>
    </source>
</evidence>
<gene>
    <name evidence="2" type="ORF">SAMN06296052_10831</name>
</gene>
<keyword evidence="3" id="KW-1185">Reference proteome</keyword>